<dbReference type="Gene3D" id="3.40.50.1000">
    <property type="entry name" value="HAD superfamily/HAD-like"/>
    <property type="match status" value="1"/>
</dbReference>
<reference evidence="1" key="1">
    <citation type="submission" date="2024-06" db="EMBL/GenBank/DDBJ databases">
        <title>A Novel Isolate, Dehalogenimonas sp. Strain 4OHTPN, Dechlorinates Aromatic 4 Hydroxy chlorothalonil by a Novel Reductive Dehalogenase.</title>
        <authorList>
            <person name="Liu G."/>
        </authorList>
    </citation>
    <scope>NUCLEOTIDE SEQUENCE</scope>
    <source>
        <strain evidence="1">4OHTPN</strain>
    </source>
</reference>
<dbReference type="NCBIfam" id="TIGR01488">
    <property type="entry name" value="HAD-SF-IB"/>
    <property type="match status" value="1"/>
</dbReference>
<dbReference type="SUPFAM" id="SSF56784">
    <property type="entry name" value="HAD-like"/>
    <property type="match status" value="1"/>
</dbReference>
<protein>
    <submittedName>
        <fullName evidence="1">HAD-IB family phosphatase</fullName>
    </submittedName>
</protein>
<dbReference type="Pfam" id="PF12710">
    <property type="entry name" value="HAD"/>
    <property type="match status" value="1"/>
</dbReference>
<accession>A0AAU8G8E7</accession>
<evidence type="ECO:0000313" key="1">
    <source>
        <dbReference type="EMBL" id="XCH32681.1"/>
    </source>
</evidence>
<name>A0AAU8G8E7_9CHLR</name>
<gene>
    <name evidence="1" type="ORF">ABV300_05805</name>
</gene>
<proteinExistence type="predicted"/>
<dbReference type="EMBL" id="CP159307">
    <property type="protein sequence ID" value="XCH32681.1"/>
    <property type="molecule type" value="Genomic_DNA"/>
</dbReference>
<dbReference type="RefSeq" id="WP_353713953.1">
    <property type="nucleotide sequence ID" value="NZ_CP159307.1"/>
</dbReference>
<dbReference type="AlphaFoldDB" id="A0AAU8G8E7"/>
<dbReference type="Gene3D" id="3.90.1470.20">
    <property type="match status" value="1"/>
</dbReference>
<dbReference type="InterPro" id="IPR036412">
    <property type="entry name" value="HAD-like_sf"/>
</dbReference>
<sequence>MQKTLLQCDFDGTLTEEDVSFLILDRYAEGDWRAILREYQAGAISVGAFNNRAFSMVKQQKKTLETLVCNEAKLRPGLIELVEYCRLNQIEMVIVSNGLDFYIRALLEKSRLNHLRIIAATTAFTPSGLDSHYIGSDGGELMVAFKEHYTEKFIEQGFRVFYAGNGPSDIPASKLAVHTFATDSLLDYYIQHRVCHTPFKDLHDIVDGLKFF</sequence>
<dbReference type="InterPro" id="IPR023214">
    <property type="entry name" value="HAD_sf"/>
</dbReference>
<organism evidence="1">
    <name type="scientific">Dehalogenimonas sp. 4OHTPN</name>
    <dbReference type="NCBI Taxonomy" id="3166643"/>
    <lineage>
        <taxon>Bacteria</taxon>
        <taxon>Bacillati</taxon>
        <taxon>Chloroflexota</taxon>
        <taxon>Dehalococcoidia</taxon>
        <taxon>Dehalococcoidales</taxon>
        <taxon>Dehalococcoidaceae</taxon>
        <taxon>Dehalogenimonas</taxon>
    </lineage>
</organism>